<proteinExistence type="predicted"/>
<protein>
    <recommendedName>
        <fullName evidence="4">Tetratricopeptide repeat protein</fullName>
    </recommendedName>
</protein>
<feature type="transmembrane region" description="Helical" evidence="1">
    <location>
        <begin position="247"/>
        <end position="275"/>
    </location>
</feature>
<dbReference type="EMBL" id="LLVT01000001">
    <property type="protein sequence ID" value="KSW13701.1"/>
    <property type="molecule type" value="Genomic_DNA"/>
</dbReference>
<dbReference type="Proteomes" id="UP000054686">
    <property type="component" value="Unassembled WGS sequence"/>
</dbReference>
<keyword evidence="1" id="KW-1133">Transmembrane helix</keyword>
<keyword evidence="1" id="KW-0812">Transmembrane</keyword>
<gene>
    <name evidence="2" type="ORF">APY09_03225</name>
</gene>
<evidence type="ECO:0000313" key="3">
    <source>
        <dbReference type="Proteomes" id="UP000054686"/>
    </source>
</evidence>
<evidence type="ECO:0000256" key="1">
    <source>
        <dbReference type="SAM" id="Phobius"/>
    </source>
</evidence>
<dbReference type="AlphaFoldDB" id="A0A0V8S047"/>
<dbReference type="SUPFAM" id="SSF48452">
    <property type="entry name" value="TPR-like"/>
    <property type="match status" value="1"/>
</dbReference>
<accession>A0A0V8S047</accession>
<dbReference type="RefSeq" id="WP_060566422.1">
    <property type="nucleotide sequence ID" value="NZ_CP040006.1"/>
</dbReference>
<organism evidence="2 3">
    <name type="scientific">Schaalia odontolytica</name>
    <dbReference type="NCBI Taxonomy" id="1660"/>
    <lineage>
        <taxon>Bacteria</taxon>
        <taxon>Bacillati</taxon>
        <taxon>Actinomycetota</taxon>
        <taxon>Actinomycetes</taxon>
        <taxon>Actinomycetales</taxon>
        <taxon>Actinomycetaceae</taxon>
        <taxon>Schaalia</taxon>
    </lineage>
</organism>
<feature type="transmembrane region" description="Helical" evidence="1">
    <location>
        <begin position="296"/>
        <end position="317"/>
    </location>
</feature>
<name>A0A0V8S047_9ACTO</name>
<dbReference type="OrthoDB" id="3258508at2"/>
<dbReference type="Gene3D" id="1.25.40.10">
    <property type="entry name" value="Tetratricopeptide repeat domain"/>
    <property type="match status" value="1"/>
</dbReference>
<evidence type="ECO:0008006" key="4">
    <source>
        <dbReference type="Google" id="ProtNLM"/>
    </source>
</evidence>
<evidence type="ECO:0000313" key="2">
    <source>
        <dbReference type="EMBL" id="KSW13701.1"/>
    </source>
</evidence>
<feature type="transmembrane region" description="Helical" evidence="1">
    <location>
        <begin position="219"/>
        <end position="241"/>
    </location>
</feature>
<reference evidence="2 3" key="1">
    <citation type="submission" date="2015-10" db="EMBL/GenBank/DDBJ databases">
        <title>Draft Genome of Actinomyces odontolyticus subsp. actinosynbacter strain XH001.</title>
        <authorList>
            <person name="Mclean J.S."/>
            <person name="He X."/>
        </authorList>
    </citation>
    <scope>NUCLEOTIDE SEQUENCE [LARGE SCALE GENOMIC DNA]</scope>
    <source>
        <strain evidence="2 3">XH001</strain>
    </source>
</reference>
<dbReference type="InterPro" id="IPR011990">
    <property type="entry name" value="TPR-like_helical_dom_sf"/>
</dbReference>
<keyword evidence="1" id="KW-0472">Membrane</keyword>
<sequence length="319" mass="35166">MTTPTFADVDEALARHDYRAALSILESLEVVGEDACYRRDVQAAACADRLGLYPLCEEYATRARAYGDDMADPFALIARAQRRQGLVADAEATASAGMRLHPQSAEIARELTLCLVDLGRYDEARPVSEIATDGLPNDVELLMAYGRLWAPVEPNGAQWAFGRATANAPDLAEAKFAYDSLAHPLKGAGRSSYDIEMEPPVAEAYGRMLKRVTFALDKAWIFAIFSGFGCGIGYVATLRVMTDELALFFFLLYAVMSLSGYLMTFAQIALFNRVLPRGVRLTFRILRKRFPDLGSSVMDFVRMIVLAGLILFGLMALTR</sequence>
<comment type="caution">
    <text evidence="2">The sequence shown here is derived from an EMBL/GenBank/DDBJ whole genome shotgun (WGS) entry which is preliminary data.</text>
</comment>